<proteinExistence type="predicted"/>
<feature type="compositionally biased region" description="Basic residues" evidence="1">
    <location>
        <begin position="194"/>
        <end position="225"/>
    </location>
</feature>
<name>A0A6J4NDN1_9BURK</name>
<dbReference type="GO" id="GO:0004309">
    <property type="term" value="F:exopolyphosphatase activity"/>
    <property type="evidence" value="ECO:0007669"/>
    <property type="project" value="UniProtKB-EC"/>
</dbReference>
<feature type="compositionally biased region" description="Low complexity" evidence="1">
    <location>
        <begin position="464"/>
        <end position="478"/>
    </location>
</feature>
<feature type="compositionally biased region" description="Basic residues" evidence="1">
    <location>
        <begin position="378"/>
        <end position="392"/>
    </location>
</feature>
<feature type="compositionally biased region" description="Low complexity" evidence="1">
    <location>
        <begin position="35"/>
        <end position="71"/>
    </location>
</feature>
<keyword evidence="2" id="KW-0378">Hydrolase</keyword>
<gene>
    <name evidence="2" type="ORF">AVDCRST_MAG51-48</name>
</gene>
<feature type="compositionally biased region" description="Basic and acidic residues" evidence="1">
    <location>
        <begin position="21"/>
        <end position="34"/>
    </location>
</feature>
<reference evidence="2" key="1">
    <citation type="submission" date="2020-02" db="EMBL/GenBank/DDBJ databases">
        <authorList>
            <person name="Meier V. D."/>
        </authorList>
    </citation>
    <scope>NUCLEOTIDE SEQUENCE</scope>
    <source>
        <strain evidence="2">AVDCRST_MAG51</strain>
    </source>
</reference>
<dbReference type="AlphaFoldDB" id="A0A6J4NDN1"/>
<feature type="non-terminal residue" evidence="2">
    <location>
        <position position="1"/>
    </location>
</feature>
<sequence>GQRNAPGRGGSRLQQFPPGDRPLRPRADPARRVPEGNGAPGRRPGRGAQPDGRGDAAWLGLPGALRRAALRFSQGPGARGRDTDPARGAKPRRVPGARPPGAGLPDRRHLRPRGSAPDLPGRGPPAAAVGRTPAGGGHRRPFHRADPGPPVRGQGDRELPCRQRGLVDALLPGRRVLDRQLRARQHRGEGGPRRGGRPLRRRKLGRGLRLLGNHRRRRRHPRRSRPWPQRVARGPAVAAGAAAGGATGRPRAAGRIERRPAPRDRRRPGGAAGPVRPARHPAPAARGRRLAAWGAVRPAGSRARHDRRALGHRATAGHQVRRRPGAGAARRQRGRPAAAATAGWPGRRRDTGPARAQAGVGRDGARDRQPHLAQRLPQARRLHPGQRRRARLRAAGAAPARPAGAGTPRQAAQAGGGPERRAVRAPAAVPAHRRHPVPCTTRPGPQGPAVAAGSPWLPPGAATGLGPRLPAVGPPAARGGRGLAEDTVDAHRGL</sequence>
<feature type="compositionally biased region" description="Basic and acidic residues" evidence="1">
    <location>
        <begin position="254"/>
        <end position="263"/>
    </location>
</feature>
<dbReference type="EMBL" id="CADCUX010000016">
    <property type="protein sequence ID" value="CAA9385003.1"/>
    <property type="molecule type" value="Genomic_DNA"/>
</dbReference>
<feature type="compositionally biased region" description="Low complexity" evidence="1">
    <location>
        <begin position="273"/>
        <end position="295"/>
    </location>
</feature>
<protein>
    <submittedName>
        <fullName evidence="2">Exopolyphosphatase</fullName>
        <ecNumber evidence="2">3.6.1.11</ecNumber>
    </submittedName>
</protein>
<feature type="compositionally biased region" description="Basic residues" evidence="1">
    <location>
        <begin position="302"/>
        <end position="311"/>
    </location>
</feature>
<feature type="compositionally biased region" description="Basic and acidic residues" evidence="1">
    <location>
        <begin position="175"/>
        <end position="192"/>
    </location>
</feature>
<evidence type="ECO:0000313" key="2">
    <source>
        <dbReference type="EMBL" id="CAA9385003.1"/>
    </source>
</evidence>
<feature type="region of interest" description="Disordered" evidence="1">
    <location>
        <begin position="1"/>
        <end position="494"/>
    </location>
</feature>
<feature type="compositionally biased region" description="Low complexity" evidence="1">
    <location>
        <begin position="393"/>
        <end position="413"/>
    </location>
</feature>
<feature type="compositionally biased region" description="Basic residues" evidence="1">
    <location>
        <begin position="319"/>
        <end position="334"/>
    </location>
</feature>
<organism evidence="2">
    <name type="scientific">uncultured Ramlibacter sp</name>
    <dbReference type="NCBI Taxonomy" id="260755"/>
    <lineage>
        <taxon>Bacteria</taxon>
        <taxon>Pseudomonadati</taxon>
        <taxon>Pseudomonadota</taxon>
        <taxon>Betaproteobacteria</taxon>
        <taxon>Burkholderiales</taxon>
        <taxon>Comamonadaceae</taxon>
        <taxon>Ramlibacter</taxon>
        <taxon>environmental samples</taxon>
    </lineage>
</organism>
<accession>A0A6J4NDN1</accession>
<dbReference type="EC" id="3.6.1.11" evidence="2"/>
<feature type="compositionally biased region" description="Low complexity" evidence="1">
    <location>
        <begin position="226"/>
        <end position="241"/>
    </location>
</feature>
<evidence type="ECO:0000256" key="1">
    <source>
        <dbReference type="SAM" id="MobiDB-lite"/>
    </source>
</evidence>
<feature type="compositionally biased region" description="Low complexity" evidence="1">
    <location>
        <begin position="335"/>
        <end position="345"/>
    </location>
</feature>
<feature type="non-terminal residue" evidence="2">
    <location>
        <position position="494"/>
    </location>
</feature>